<gene>
    <name evidence="2" type="ORF">PACLA_8A057331</name>
</gene>
<feature type="compositionally biased region" description="Basic and acidic residues" evidence="1">
    <location>
        <begin position="15"/>
        <end position="24"/>
    </location>
</feature>
<feature type="region of interest" description="Disordered" evidence="1">
    <location>
        <begin position="1"/>
        <end position="24"/>
    </location>
</feature>
<comment type="caution">
    <text evidence="2">The sequence shown here is derived from an EMBL/GenBank/DDBJ whole genome shotgun (WGS) entry which is preliminary data.</text>
</comment>
<reference evidence="2" key="1">
    <citation type="submission" date="2020-04" db="EMBL/GenBank/DDBJ databases">
        <authorList>
            <person name="Alioto T."/>
            <person name="Alioto T."/>
            <person name="Gomez Garrido J."/>
        </authorList>
    </citation>
    <scope>NUCLEOTIDE SEQUENCE</scope>
    <source>
        <strain evidence="2">A484AB</strain>
    </source>
</reference>
<name>A0A6S7H606_PARCT</name>
<evidence type="ECO:0000313" key="2">
    <source>
        <dbReference type="EMBL" id="CAB3998219.1"/>
    </source>
</evidence>
<organism evidence="2 3">
    <name type="scientific">Paramuricea clavata</name>
    <name type="common">Red gorgonian</name>
    <name type="synonym">Violescent sea-whip</name>
    <dbReference type="NCBI Taxonomy" id="317549"/>
    <lineage>
        <taxon>Eukaryota</taxon>
        <taxon>Metazoa</taxon>
        <taxon>Cnidaria</taxon>
        <taxon>Anthozoa</taxon>
        <taxon>Octocorallia</taxon>
        <taxon>Malacalcyonacea</taxon>
        <taxon>Plexauridae</taxon>
        <taxon>Paramuricea</taxon>
    </lineage>
</organism>
<evidence type="ECO:0000313" key="3">
    <source>
        <dbReference type="Proteomes" id="UP001152795"/>
    </source>
</evidence>
<accession>A0A6S7H606</accession>
<dbReference type="EMBL" id="CACRXK020003302">
    <property type="protein sequence ID" value="CAB3998219.1"/>
    <property type="molecule type" value="Genomic_DNA"/>
</dbReference>
<sequence length="89" mass="10089">MAIRQQLKKKGKPSKQKDGKEIDELRSGNITSDQFLQSLSVYSEFKQEEILSLLNGKELAKILKSLGKPSFLGKKKSKQIETLIHVMKT</sequence>
<evidence type="ECO:0000256" key="1">
    <source>
        <dbReference type="SAM" id="MobiDB-lite"/>
    </source>
</evidence>
<protein>
    <submittedName>
        <fullName evidence="2">Uncharacterized protein</fullName>
    </submittedName>
</protein>
<dbReference type="AlphaFoldDB" id="A0A6S7H606"/>
<dbReference type="Proteomes" id="UP001152795">
    <property type="component" value="Unassembled WGS sequence"/>
</dbReference>
<proteinExistence type="predicted"/>
<keyword evidence="3" id="KW-1185">Reference proteome</keyword>
<feature type="compositionally biased region" description="Basic residues" evidence="1">
    <location>
        <begin position="1"/>
        <end position="14"/>
    </location>
</feature>